<sequence>EDMARGPDNTLQWATLVVLAAVGTAVTAATNPGVVARITQKGLDYACQQGVAVLQKELEKMKIPDMSGSVKMKPFGKGHYNFYSMDVRGFQLPSSQMKLLPDEGLGLSIRNANVKIGGKWKARKSFIKTSGNFELNVEGVSISAGLRLGQEPASGRLTASCSSCSSNIDGVRLHVSGSSLGWLIKLFHKKIESSLRKAMNNKICEITTHSVSSKLQPYLQTLPVTTKIDKVAWIDYSLVAPLRVTAENLDGQMKGEFFNPAHRDPPPFAPPALAFPADHDRMVYLGLSDYLFNTAGLVYHKAGVLKMTLKDSMLPKESKFQLTTKFFGRFLPEVAKVFPNMKMQFFFGTASPPQLTMSPAGLVLTPTLEAQAYVVFPNSSLVPLFLLEMSTNISLEVSARSNRLVGKVKMDKLLLKLKHSVIGSFPVQLLQSIMNYVVPTLVLPKVNERLQEGFPLPLPSHIQVFNLVIRSYQNFLLLGADVHYG</sequence>
<dbReference type="InterPro" id="IPR017942">
    <property type="entry name" value="Lipid-bd_serum_glycop_N"/>
</dbReference>
<organism evidence="18 19">
    <name type="scientific">Equus asinus</name>
    <name type="common">Donkey</name>
    <name type="synonym">Equus africanus asinus</name>
    <dbReference type="NCBI Taxonomy" id="9793"/>
    <lineage>
        <taxon>Eukaryota</taxon>
        <taxon>Metazoa</taxon>
        <taxon>Chordata</taxon>
        <taxon>Craniata</taxon>
        <taxon>Vertebrata</taxon>
        <taxon>Euteleostomi</taxon>
        <taxon>Mammalia</taxon>
        <taxon>Eutheria</taxon>
        <taxon>Laurasiatheria</taxon>
        <taxon>Perissodactyla</taxon>
        <taxon>Equidae</taxon>
        <taxon>Equus</taxon>
    </lineage>
</organism>
<dbReference type="SMART" id="SM00329">
    <property type="entry name" value="BPI2"/>
    <property type="match status" value="1"/>
</dbReference>
<comment type="domain">
    <text evidence="15">The N- and C-terminal barrels adopt an identical fold despite having only 13% of conserved residues.</text>
</comment>
<dbReference type="InterPro" id="IPR030675">
    <property type="entry name" value="BPI/LBP"/>
</dbReference>
<keyword evidence="7 15" id="KW-0399">Innate immunity</keyword>
<feature type="domain" description="Lipid-binding serum glycoprotein C-terminal" evidence="17">
    <location>
        <begin position="277"/>
        <end position="480"/>
    </location>
</feature>
<reference evidence="18 19" key="1">
    <citation type="journal article" date="2020" name="Nat. Commun.">
        <title>Donkey genomes provide new insights into domestication and selection for coat color.</title>
        <authorList>
            <person name="Wang"/>
            <person name="C."/>
            <person name="Li"/>
            <person name="H."/>
            <person name="Guo"/>
            <person name="Y."/>
            <person name="Huang"/>
            <person name="J."/>
            <person name="Sun"/>
            <person name="Y."/>
            <person name="Min"/>
            <person name="J."/>
            <person name="Wang"/>
            <person name="J."/>
            <person name="Fang"/>
            <person name="X."/>
            <person name="Zhao"/>
            <person name="Z."/>
            <person name="Wang"/>
            <person name="S."/>
            <person name="Zhang"/>
            <person name="Y."/>
            <person name="Liu"/>
            <person name="Q."/>
            <person name="Jiang"/>
            <person name="Q."/>
            <person name="Wang"/>
            <person name="X."/>
            <person name="Guo"/>
            <person name="Y."/>
            <person name="Yang"/>
            <person name="C."/>
            <person name="Wang"/>
            <person name="Y."/>
            <person name="Tian"/>
            <person name="F."/>
            <person name="Zhuang"/>
            <person name="G."/>
            <person name="Fan"/>
            <person name="Y."/>
            <person name="Gao"/>
            <person name="Q."/>
            <person name="Li"/>
            <person name="Y."/>
            <person name="Ju"/>
            <person name="Z."/>
            <person name="Li"/>
            <person name="J."/>
            <person name="Li"/>
            <person name="R."/>
            <person name="Hou"/>
            <person name="M."/>
            <person name="Yang"/>
            <person name="G."/>
            <person name="Liu"/>
            <person name="G."/>
            <person name="Liu"/>
            <person name="W."/>
            <person name="Guo"/>
            <person name="J."/>
            <person name="Pan"/>
            <person name="S."/>
            <person name="Fan"/>
            <person name="G."/>
            <person name="Zhang"/>
            <person name="W."/>
            <person name="Zhang"/>
            <person name="R."/>
            <person name="Yu"/>
            <person name="J."/>
            <person name="Zhang"/>
            <person name="X."/>
            <person name="Yin"/>
            <person name="Q."/>
            <person name="Ji"/>
            <person name="C."/>
            <person name="Jin"/>
            <person name="Y."/>
            <person name="Yue"/>
            <person name="G."/>
            <person name="Liu"/>
            <person name="M."/>
            <person name="Xu"/>
            <person name="J."/>
            <person name="Liu"/>
            <person name="S."/>
            <person name="Jordana"/>
            <person name="J."/>
            <person name="Noce"/>
            <person name="A."/>
            <person name="Amills"/>
            <person name="M."/>
            <person name="Wu"/>
            <person name="D.D."/>
            <person name="Li"/>
            <person name="S."/>
            <person name="Zhou"/>
            <person name="X. and Zhong"/>
            <person name="J."/>
        </authorList>
    </citation>
    <scope>NUCLEOTIDE SEQUENCE [LARGE SCALE GENOMIC DNA]</scope>
</reference>
<evidence type="ECO:0000256" key="15">
    <source>
        <dbReference type="RuleBase" id="RU369039"/>
    </source>
</evidence>
<evidence type="ECO:0000256" key="4">
    <source>
        <dbReference type="ARBA" id="ARBA00017827"/>
    </source>
</evidence>
<dbReference type="PANTHER" id="PTHR10504:SF84">
    <property type="entry name" value="BACTERICIDAL PERMEABILITY-INCREASING PROTEIN"/>
    <property type="match status" value="1"/>
</dbReference>
<dbReference type="CDD" id="cd00026">
    <property type="entry name" value="BPI2"/>
    <property type="match status" value="1"/>
</dbReference>
<comment type="subunit">
    <text evidence="13 15">Monomer. Homodimer; disulfide-linked.</text>
</comment>
<dbReference type="Pfam" id="PF02886">
    <property type="entry name" value="LBP_BPI_CETP_C"/>
    <property type="match status" value="1"/>
</dbReference>
<feature type="domain" description="Lipid-binding serum glycoprotein N-terminal" evidence="16">
    <location>
        <begin position="37"/>
        <end position="262"/>
    </location>
</feature>
<comment type="subcellular location">
    <subcellularLocation>
        <location evidence="1">Cytoplasmic granule membrane</location>
    </subcellularLocation>
    <subcellularLocation>
        <location evidence="2 15">Secreted</location>
    </subcellularLocation>
</comment>
<dbReference type="Proteomes" id="UP000694387">
    <property type="component" value="Chromosome 15"/>
</dbReference>
<dbReference type="GeneTree" id="ENSGT01150000286994"/>
<dbReference type="PIRSF" id="PIRSF002417">
    <property type="entry name" value="Lipid_binding_protein"/>
    <property type="match status" value="1"/>
</dbReference>
<accession>A0A9L0JZ75</accession>
<comment type="function">
    <text evidence="15">The cytotoxic action of BPI is limited to many species of Gram-negative bacteria; this specificity may be explained by a strong affinity of the very basic N-terminal half for the negatively charged lipopolysaccharides that are unique to the Gram-negative bacterial outer envelope.</text>
</comment>
<dbReference type="FunFam" id="3.15.20.10:FF:000001">
    <property type="entry name" value="Phospholipid transfer protein"/>
    <property type="match status" value="1"/>
</dbReference>
<evidence type="ECO:0000256" key="5">
    <source>
        <dbReference type="ARBA" id="ARBA00022525"/>
    </source>
</evidence>
<keyword evidence="8 15" id="KW-0732">Signal</keyword>
<keyword evidence="5 15" id="KW-0964">Secreted</keyword>
<dbReference type="InterPro" id="IPR001124">
    <property type="entry name" value="Lipid-bd_serum_glycop_C"/>
</dbReference>
<evidence type="ECO:0000259" key="16">
    <source>
        <dbReference type="SMART" id="SM00328"/>
    </source>
</evidence>
<keyword evidence="10 15" id="KW-0044">Antibiotic</keyword>
<proteinExistence type="inferred from homology"/>
<dbReference type="GO" id="GO:0032720">
    <property type="term" value="P:negative regulation of tumor necrosis factor production"/>
    <property type="evidence" value="ECO:0007669"/>
    <property type="project" value="TreeGrafter"/>
</dbReference>
<dbReference type="GO" id="GO:0032715">
    <property type="term" value="P:negative regulation of interleukin-6 production"/>
    <property type="evidence" value="ECO:0007669"/>
    <property type="project" value="TreeGrafter"/>
</dbReference>
<reference evidence="18" key="3">
    <citation type="submission" date="2025-09" db="UniProtKB">
        <authorList>
            <consortium name="Ensembl"/>
        </authorList>
    </citation>
    <scope>IDENTIFICATION</scope>
</reference>
<evidence type="ECO:0000256" key="13">
    <source>
        <dbReference type="ARBA" id="ARBA00025943"/>
    </source>
</evidence>
<evidence type="ECO:0000256" key="3">
    <source>
        <dbReference type="ARBA" id="ARBA00007292"/>
    </source>
</evidence>
<dbReference type="GO" id="GO:0031663">
    <property type="term" value="P:lipopolysaccharide-mediated signaling pathway"/>
    <property type="evidence" value="ECO:0007669"/>
    <property type="project" value="TreeGrafter"/>
</dbReference>
<evidence type="ECO:0000256" key="14">
    <source>
        <dbReference type="PIRSR" id="PIRSR002417-50"/>
    </source>
</evidence>
<dbReference type="Gene3D" id="3.15.10.10">
    <property type="entry name" value="Bactericidal permeability-increasing protein, domain 1"/>
    <property type="match status" value="1"/>
</dbReference>
<evidence type="ECO:0000256" key="12">
    <source>
        <dbReference type="ARBA" id="ARBA00023180"/>
    </source>
</evidence>
<evidence type="ECO:0000256" key="9">
    <source>
        <dbReference type="ARBA" id="ARBA00022859"/>
    </source>
</evidence>
<evidence type="ECO:0000256" key="10">
    <source>
        <dbReference type="ARBA" id="ARBA00023022"/>
    </source>
</evidence>
<evidence type="ECO:0000256" key="1">
    <source>
        <dbReference type="ARBA" id="ARBA00004197"/>
    </source>
</evidence>
<keyword evidence="6 15" id="KW-0929">Antimicrobial</keyword>
<comment type="domain">
    <text evidence="15">The N-terminal region may be exposed to the interior of the granule, whereas the C-terminal portion may be embedded in the membrane. During phagocytosis and degranulation, proteases may be released and activated and cleave BPI at the junction of the N- and C-terminal portions of the molecule, providing controlled release of the N-terminal antibacterial fragment when bacteria are ingested.</text>
</comment>
<evidence type="ECO:0000313" key="19">
    <source>
        <dbReference type="Proteomes" id="UP000694387"/>
    </source>
</evidence>
<dbReference type="InterPro" id="IPR017943">
    <property type="entry name" value="Bactericidal_perm-incr_a/b_dom"/>
</dbReference>
<comment type="similarity">
    <text evidence="3">Belongs to the BPI/LBP/Plunc superfamily. BPI/LBP family.</text>
</comment>
<dbReference type="InterPro" id="IPR017954">
    <property type="entry name" value="Lipid-bd_serum_glycop_CS"/>
</dbReference>
<evidence type="ECO:0000256" key="8">
    <source>
        <dbReference type="ARBA" id="ARBA00022729"/>
    </source>
</evidence>
<dbReference type="GO" id="GO:0043031">
    <property type="term" value="P:negative regulation of macrophage activation"/>
    <property type="evidence" value="ECO:0007669"/>
    <property type="project" value="TreeGrafter"/>
</dbReference>
<dbReference type="Gene3D" id="3.15.20.10">
    <property type="entry name" value="Bactericidal permeability-increasing protein, domain 2"/>
    <property type="match status" value="1"/>
</dbReference>
<dbReference type="CDD" id="cd00025">
    <property type="entry name" value="BPI1"/>
    <property type="match status" value="1"/>
</dbReference>
<keyword evidence="11 14" id="KW-1015">Disulfide bond</keyword>
<keyword evidence="12 15" id="KW-0325">Glycoprotein</keyword>
<evidence type="ECO:0000256" key="6">
    <source>
        <dbReference type="ARBA" id="ARBA00022529"/>
    </source>
</evidence>
<name>A0A9L0JZ75_EQUAS</name>
<dbReference type="PANTHER" id="PTHR10504">
    <property type="entry name" value="BACTERICIDAL PERMEABILITY-INCREASING BPI PROTEIN-RELATED"/>
    <property type="match status" value="1"/>
</dbReference>
<dbReference type="PROSITE" id="PS00400">
    <property type="entry name" value="LBP_BPI_CETP"/>
    <property type="match status" value="1"/>
</dbReference>
<dbReference type="GO" id="GO:0005615">
    <property type="term" value="C:extracellular space"/>
    <property type="evidence" value="ECO:0007669"/>
    <property type="project" value="UniProtKB-UniRule"/>
</dbReference>
<dbReference type="SUPFAM" id="SSF55394">
    <property type="entry name" value="Bactericidal permeability-increasing protein, BPI"/>
    <property type="match status" value="2"/>
</dbReference>
<reference evidence="18" key="2">
    <citation type="submission" date="2025-08" db="UniProtKB">
        <authorList>
            <consortium name="Ensembl"/>
        </authorList>
    </citation>
    <scope>IDENTIFICATION</scope>
</reference>
<dbReference type="GO" id="GO:0005737">
    <property type="term" value="C:cytoplasm"/>
    <property type="evidence" value="ECO:0007669"/>
    <property type="project" value="Ensembl"/>
</dbReference>
<evidence type="ECO:0000256" key="7">
    <source>
        <dbReference type="ARBA" id="ARBA00022588"/>
    </source>
</evidence>
<protein>
    <recommendedName>
        <fullName evidence="4 15">Bactericidal permeability-increasing protein</fullName>
        <shortName evidence="15">BPI</shortName>
    </recommendedName>
</protein>
<keyword evidence="9 15" id="KW-0391">Immunity</keyword>
<dbReference type="InterPro" id="IPR032942">
    <property type="entry name" value="BPI/LBP/Plunc"/>
</dbReference>
<dbReference type="GO" id="GO:0050829">
    <property type="term" value="P:defense response to Gram-negative bacterium"/>
    <property type="evidence" value="ECO:0007669"/>
    <property type="project" value="UniProtKB-UniRule"/>
</dbReference>
<feature type="disulfide bond" evidence="14">
    <location>
        <begin position="164"/>
        <end position="204"/>
    </location>
</feature>
<evidence type="ECO:0000256" key="2">
    <source>
        <dbReference type="ARBA" id="ARBA00004613"/>
    </source>
</evidence>
<dbReference type="GO" id="GO:0032717">
    <property type="term" value="P:negative regulation of interleukin-8 production"/>
    <property type="evidence" value="ECO:0007669"/>
    <property type="project" value="TreeGrafter"/>
</dbReference>
<evidence type="ECO:0000256" key="11">
    <source>
        <dbReference type="ARBA" id="ARBA00023157"/>
    </source>
</evidence>
<dbReference type="GO" id="GO:0001530">
    <property type="term" value="F:lipopolysaccharide binding"/>
    <property type="evidence" value="ECO:0007669"/>
    <property type="project" value="TreeGrafter"/>
</dbReference>
<gene>
    <name evidence="18" type="primary">BPI</name>
</gene>
<dbReference type="GO" id="GO:0045087">
    <property type="term" value="P:innate immune response"/>
    <property type="evidence" value="ECO:0007669"/>
    <property type="project" value="UniProtKB-UniRule"/>
</dbReference>
<dbReference type="Pfam" id="PF01273">
    <property type="entry name" value="LBP_BPI_CETP"/>
    <property type="match status" value="1"/>
</dbReference>
<dbReference type="Ensembl" id="ENSEAST00005079813.1">
    <property type="protein sequence ID" value="ENSEASP00005058566.1"/>
    <property type="gene ID" value="ENSEASG00005035129.1"/>
</dbReference>
<dbReference type="SMART" id="SM00328">
    <property type="entry name" value="BPI1"/>
    <property type="match status" value="1"/>
</dbReference>
<evidence type="ECO:0000259" key="17">
    <source>
        <dbReference type="SMART" id="SM00329"/>
    </source>
</evidence>
<evidence type="ECO:0000313" key="18">
    <source>
        <dbReference type="Ensembl" id="ENSEASP00005058566.1"/>
    </source>
</evidence>
<dbReference type="FunFam" id="3.15.10.10:FF:000001">
    <property type="entry name" value="phospholipid transfer protein-like"/>
    <property type="match status" value="1"/>
</dbReference>
<keyword evidence="19" id="KW-1185">Reference proteome</keyword>
<dbReference type="AlphaFoldDB" id="A0A9L0JZ75"/>